<keyword evidence="1" id="KW-0862">Zinc</keyword>
<dbReference type="PROSITE" id="PS50966">
    <property type="entry name" value="ZF_SWIM"/>
    <property type="match status" value="1"/>
</dbReference>
<dbReference type="GO" id="GO:0008270">
    <property type="term" value="F:zinc ion binding"/>
    <property type="evidence" value="ECO:0007669"/>
    <property type="project" value="UniProtKB-KW"/>
</dbReference>
<evidence type="ECO:0000313" key="5">
    <source>
        <dbReference type="Proteomes" id="UP001159428"/>
    </source>
</evidence>
<feature type="region of interest" description="Disordered" evidence="2">
    <location>
        <begin position="749"/>
        <end position="811"/>
    </location>
</feature>
<feature type="compositionally biased region" description="Basic residues" evidence="2">
    <location>
        <begin position="782"/>
        <end position="801"/>
    </location>
</feature>
<feature type="region of interest" description="Disordered" evidence="2">
    <location>
        <begin position="617"/>
        <end position="644"/>
    </location>
</feature>
<dbReference type="PANTHER" id="PTHR35385:SF2">
    <property type="entry name" value="PROTEIN B, PUTATIVE-RELATED"/>
    <property type="match status" value="1"/>
</dbReference>
<comment type="caution">
    <text evidence="4">The sequence shown here is derived from an EMBL/GenBank/DDBJ whole genome shotgun (WGS) entry which is preliminary data.</text>
</comment>
<keyword evidence="1" id="KW-0479">Metal-binding</keyword>
<dbReference type="AlphaFoldDB" id="A0AAU9Y329"/>
<evidence type="ECO:0000256" key="2">
    <source>
        <dbReference type="SAM" id="MobiDB-lite"/>
    </source>
</evidence>
<accession>A0AAU9Y329</accession>
<organism evidence="4 5">
    <name type="scientific">Pocillopora meandrina</name>
    <dbReference type="NCBI Taxonomy" id="46732"/>
    <lineage>
        <taxon>Eukaryota</taxon>
        <taxon>Metazoa</taxon>
        <taxon>Cnidaria</taxon>
        <taxon>Anthozoa</taxon>
        <taxon>Hexacorallia</taxon>
        <taxon>Scleractinia</taxon>
        <taxon>Astrocoeniina</taxon>
        <taxon>Pocilloporidae</taxon>
        <taxon>Pocillopora</taxon>
    </lineage>
</organism>
<reference evidence="4 5" key="1">
    <citation type="submission" date="2022-05" db="EMBL/GenBank/DDBJ databases">
        <authorList>
            <consortium name="Genoscope - CEA"/>
            <person name="William W."/>
        </authorList>
    </citation>
    <scope>NUCLEOTIDE SEQUENCE [LARGE SCALE GENOMIC DNA]</scope>
</reference>
<keyword evidence="1" id="KW-0863">Zinc-finger</keyword>
<dbReference type="InterPro" id="IPR007527">
    <property type="entry name" value="Znf_SWIM"/>
</dbReference>
<dbReference type="EMBL" id="CALNXJ010000118">
    <property type="protein sequence ID" value="CAH3165460.1"/>
    <property type="molecule type" value="Genomic_DNA"/>
</dbReference>
<evidence type="ECO:0000256" key="1">
    <source>
        <dbReference type="PROSITE-ProRule" id="PRU00325"/>
    </source>
</evidence>
<feature type="region of interest" description="Disordered" evidence="2">
    <location>
        <begin position="50"/>
        <end position="73"/>
    </location>
</feature>
<sequence length="811" mass="92704">MLTTGCSNLQLLQTKYNAQGGYKRKGVKVIYCAWYICQCKRKKLTKKQVTEKEAALKRKQKRHGTHKNNSSMEGCDLHLLSKAREKKTDCNSKMSIKINRNKKMPYQCEIDLWWNHNHSVHCFLLTSFCPILPATRDKFCTYFEEGMSASEAFHYHETQLMKDPVTLMLLADRKMCPSLPDVNNLYGKWLIEKKGPSNGSAMFDQLEKIVEEYNRKNANIGGKCFLLRVQGNGADQKHLILSICTPLMSRVHTTKQAGEMAFMDSSGSLDRYNNPVYFMCTHHPCGALPLAVWVTSSQSQSCLESCLEQLKAILPSHAFGGKGPEKGSDIFMSDDDTGQRQALRVHWKQATLLLCIFHFLQATWRWLVDSKHSISKDDRQHLMSIMQDLVFAKTPQEFEEIKDLLVSDTILQKYSLYQGYLNKAIDRRKEWALSYRTDLRTRGNNTDNYTESMIFVFKCVVLRRMRAYNLIELFWFITEDLEMYFQRKLLSLAFGKPQNLHLAARCFGRTASSVSQSTITIDEKNPCKFHVPSRDDNSTITYIVDCTSGTCTCQLGVSGNACPHQAAVALKLRINNINFIPQTAKERFNLAILAIGDKKNFSVGQFVSLHQKEIESKPPFYGDQEKDEEQQTLLPMPDSPETETMETNDGIIDAGTDATLPNDEVSLDQIIKLHQQVSQDIEYKLRTSDTNFRLCYYNYLTLYRKIISKCRGQAPVASLASAYAQFGKERGGNYLPVLHNSSRIKVQPTAISRRKSGIKSASAQPSGRHPKLSDSQREANMKVRKKFNNQKRRRNLSHNVRKNLPNARPKR</sequence>
<proteinExistence type="predicted"/>
<feature type="compositionally biased region" description="Basic and acidic residues" evidence="2">
    <location>
        <begin position="771"/>
        <end position="781"/>
    </location>
</feature>
<keyword evidence="5" id="KW-1185">Reference proteome</keyword>
<name>A0AAU9Y329_9CNID</name>
<dbReference type="PANTHER" id="PTHR35385">
    <property type="entry name" value="PROTEIN B, PUTATIVE-RELATED-RELATED"/>
    <property type="match status" value="1"/>
</dbReference>
<feature type="compositionally biased region" description="Basic residues" evidence="2">
    <location>
        <begin position="57"/>
        <end position="66"/>
    </location>
</feature>
<dbReference type="Proteomes" id="UP001159428">
    <property type="component" value="Unassembled WGS sequence"/>
</dbReference>
<evidence type="ECO:0000259" key="3">
    <source>
        <dbReference type="PROSITE" id="PS50966"/>
    </source>
</evidence>
<gene>
    <name evidence="4" type="ORF">PMEA_00003531</name>
</gene>
<protein>
    <recommendedName>
        <fullName evidence="3">SWIM-type domain-containing protein</fullName>
    </recommendedName>
</protein>
<evidence type="ECO:0000313" key="4">
    <source>
        <dbReference type="EMBL" id="CAH3165460.1"/>
    </source>
</evidence>
<feature type="domain" description="SWIM-type" evidence="3">
    <location>
        <begin position="542"/>
        <end position="573"/>
    </location>
</feature>